<evidence type="ECO:0000313" key="5">
    <source>
        <dbReference type="Proteomes" id="UP000199527"/>
    </source>
</evidence>
<evidence type="ECO:0000259" key="3">
    <source>
        <dbReference type="Pfam" id="PF19313"/>
    </source>
</evidence>
<dbReference type="CDD" id="cd09618">
    <property type="entry name" value="CBM9_like_2"/>
    <property type="match status" value="1"/>
</dbReference>
<name>A0A1G8TZK5_9GAMM</name>
<feature type="domain" description="Carbohydrate-binding" evidence="2">
    <location>
        <begin position="33"/>
        <end position="189"/>
    </location>
</feature>
<dbReference type="GO" id="GO:0004553">
    <property type="term" value="F:hydrolase activity, hydrolyzing O-glycosyl compounds"/>
    <property type="evidence" value="ECO:0007669"/>
    <property type="project" value="InterPro"/>
</dbReference>
<dbReference type="InterPro" id="IPR010502">
    <property type="entry name" value="Carb-bd_dom_fam9"/>
</dbReference>
<accession>A0A1G8TZK5</accession>
<proteinExistence type="predicted"/>
<gene>
    <name evidence="4" type="ORF">SAMN04488540_108134</name>
</gene>
<dbReference type="Gene3D" id="2.60.40.1190">
    <property type="match status" value="1"/>
</dbReference>
<dbReference type="InterPro" id="IPR045670">
    <property type="entry name" value="DUF5916"/>
</dbReference>
<sequence>MPIRSAAMTILISCSLPALAAIEVPNHQSPIRIDGKLDEPAWATARQVELSIETRPGENTPAPVTTHAWLTADKDTLYVAFEALDPNPSAIRANLSDRDKAWGDDMVGIKLDTWNQGRLAYQFFINPYGVQQDSIENELTGEESDAWDGIWYSAGLQNDAGYVVEVALPLRMFNFDDSHQHQTWGIELVRFWPRDKTYRLSNTELDRNIACTLCQMSEMTGLDNLTASRQLQITPSLTLRRDEERAGPSQPWEQADKVDLGGDLRWNLTPDTLFNLTINPDFSQVEADAGQLDINTTFALFFPEKRPFYLDNADLFETYSTLIHTRNLAEPEFGTKLTGGRGDHSFALLQTRDEETNFLLPGNLSSDIAGLDRRSDNLALRYRYNHSDQLSIGAISTGRHSDDYHNYTFGVDGRYDFNSQTYAELLLVGSDTRYPDDLADQTEGEQATRSRQTDLNGYHWVAEIQHDSRNWDGFALYRYIDDEFRADLGFVENTDWGKGVAGGGYTWYPQQGFFHKIRLGGDVDETRNNAGERLEQESEFRLSGEGQYQSYLALWGVSRERRGRREREEDLAIEGNAPMFDETFAGLDIEFTPRGDLALELHLTYGDDIDFANNQLGTRTQINPYFKWQPLPQLVVELDHLWRELEVDGGTLFTANLSDLRLSWQFNVRNFLRLTAIYRDIERDPGLYQFDEVDPNTRILSTELLYGYKLNPQTVFYAGYADGRFNDGFDDNLEQLDRSVFAKFSYAWLL</sequence>
<dbReference type="AlphaFoldDB" id="A0A1G8TZK5"/>
<evidence type="ECO:0000259" key="2">
    <source>
        <dbReference type="Pfam" id="PF06452"/>
    </source>
</evidence>
<dbReference type="GO" id="GO:0030246">
    <property type="term" value="F:carbohydrate binding"/>
    <property type="evidence" value="ECO:0007669"/>
    <property type="project" value="InterPro"/>
</dbReference>
<dbReference type="Pfam" id="PF06452">
    <property type="entry name" value="CBM9_1"/>
    <property type="match status" value="1"/>
</dbReference>
<organism evidence="4 5">
    <name type="scientific">Ferrimonas sediminum</name>
    <dbReference type="NCBI Taxonomy" id="718193"/>
    <lineage>
        <taxon>Bacteria</taxon>
        <taxon>Pseudomonadati</taxon>
        <taxon>Pseudomonadota</taxon>
        <taxon>Gammaproteobacteria</taxon>
        <taxon>Alteromonadales</taxon>
        <taxon>Ferrimonadaceae</taxon>
        <taxon>Ferrimonas</taxon>
    </lineage>
</organism>
<dbReference type="GO" id="GO:0016052">
    <property type="term" value="P:carbohydrate catabolic process"/>
    <property type="evidence" value="ECO:0007669"/>
    <property type="project" value="InterPro"/>
</dbReference>
<evidence type="ECO:0000256" key="1">
    <source>
        <dbReference type="SAM" id="SignalP"/>
    </source>
</evidence>
<protein>
    <submittedName>
        <fullName evidence="4">Carbohydrate family 9 binding domain-like</fullName>
    </submittedName>
</protein>
<reference evidence="5" key="1">
    <citation type="submission" date="2016-10" db="EMBL/GenBank/DDBJ databases">
        <authorList>
            <person name="Varghese N."/>
            <person name="Submissions S."/>
        </authorList>
    </citation>
    <scope>NUCLEOTIDE SEQUENCE [LARGE SCALE GENOMIC DNA]</scope>
    <source>
        <strain evidence="5">DSM 23317</strain>
    </source>
</reference>
<feature type="chain" id="PRO_5011649670" evidence="1">
    <location>
        <begin position="21"/>
        <end position="750"/>
    </location>
</feature>
<dbReference type="SUPFAM" id="SSF49344">
    <property type="entry name" value="CBD9-like"/>
    <property type="match status" value="1"/>
</dbReference>
<feature type="domain" description="DUF5916" evidence="3">
    <location>
        <begin position="254"/>
        <end position="318"/>
    </location>
</feature>
<dbReference type="Proteomes" id="UP000199527">
    <property type="component" value="Unassembled WGS sequence"/>
</dbReference>
<evidence type="ECO:0000313" key="4">
    <source>
        <dbReference type="EMBL" id="SDJ46923.1"/>
    </source>
</evidence>
<dbReference type="EMBL" id="FNEM01000008">
    <property type="protein sequence ID" value="SDJ46923.1"/>
    <property type="molecule type" value="Genomic_DNA"/>
</dbReference>
<dbReference type="OrthoDB" id="9786766at2"/>
<feature type="signal peptide" evidence="1">
    <location>
        <begin position="1"/>
        <end position="20"/>
    </location>
</feature>
<keyword evidence="5" id="KW-1185">Reference proteome</keyword>
<dbReference type="Pfam" id="PF19313">
    <property type="entry name" value="DUF5916"/>
    <property type="match status" value="1"/>
</dbReference>
<keyword evidence="1" id="KW-0732">Signal</keyword>